<keyword evidence="2" id="KW-1185">Reference proteome</keyword>
<name>A0A2S0VSC1_9ALTE</name>
<dbReference type="InterPro" id="IPR010836">
    <property type="entry name" value="SapC"/>
</dbReference>
<dbReference type="OrthoDB" id="9806524at2"/>
<evidence type="ECO:0000313" key="2">
    <source>
        <dbReference type="Proteomes" id="UP000244441"/>
    </source>
</evidence>
<proteinExistence type="predicted"/>
<dbReference type="Proteomes" id="UP000244441">
    <property type="component" value="Chromosome"/>
</dbReference>
<sequence length="246" mass="27878">MFKKLVPINAEAHKNAKIQPVNSFDFARSFHIASVNVNEFPRAAASFPIVFVKSPNGEEYRPIALFGTNEGQNSFIDEDGKWDAPYIPAILRRYPFGVAQVNDKDDETSFAICVDEESDAYNETEGQALFNEDGSATEFLEKVRDFLTELQKQEVMTSRFCELLTKHELLIEQTLELTSADGSKKRLTGFYLIDEKKFRELPDQTFLEFRHKGVLDAIYSQLSSLAQVPRLARQSFAKAASEETEA</sequence>
<dbReference type="KEGG" id="cate:C2869_12030"/>
<evidence type="ECO:0000313" key="1">
    <source>
        <dbReference type="EMBL" id="AWB67116.1"/>
    </source>
</evidence>
<reference evidence="1 2" key="1">
    <citation type="submission" date="2018-01" db="EMBL/GenBank/DDBJ databases">
        <title>Genome sequence of a Cantenovulum-like bacteria.</title>
        <authorList>
            <person name="Tan W.R."/>
            <person name="Lau N.-S."/>
            <person name="Go F."/>
            <person name="Amirul A.-A.A."/>
        </authorList>
    </citation>
    <scope>NUCLEOTIDE SEQUENCE [LARGE SCALE GENOMIC DNA]</scope>
    <source>
        <strain evidence="1 2">CCB-QB4</strain>
    </source>
</reference>
<dbReference type="RefSeq" id="WP_108603165.1">
    <property type="nucleotide sequence ID" value="NZ_CP026604.1"/>
</dbReference>
<dbReference type="Pfam" id="PF07277">
    <property type="entry name" value="SapC"/>
    <property type="match status" value="1"/>
</dbReference>
<organism evidence="1 2">
    <name type="scientific">Saccharobesus litoralis</name>
    <dbReference type="NCBI Taxonomy" id="2172099"/>
    <lineage>
        <taxon>Bacteria</taxon>
        <taxon>Pseudomonadati</taxon>
        <taxon>Pseudomonadota</taxon>
        <taxon>Gammaproteobacteria</taxon>
        <taxon>Alteromonadales</taxon>
        <taxon>Alteromonadaceae</taxon>
        <taxon>Saccharobesus</taxon>
    </lineage>
</organism>
<accession>A0A2S0VSC1</accession>
<dbReference type="AlphaFoldDB" id="A0A2S0VSC1"/>
<protein>
    <submittedName>
        <fullName evidence="1">Peptidase</fullName>
    </submittedName>
</protein>
<gene>
    <name evidence="1" type="ORF">C2869_12030</name>
</gene>
<dbReference type="EMBL" id="CP026604">
    <property type="protein sequence ID" value="AWB67116.1"/>
    <property type="molecule type" value="Genomic_DNA"/>
</dbReference>